<comment type="similarity">
    <text evidence="1">Belongs to the remorin family.</text>
</comment>
<protein>
    <recommendedName>
        <fullName evidence="3">Remorin C-terminal domain-containing protein</fullName>
    </recommendedName>
</protein>
<name>A0A8X7V2X1_BRACI</name>
<reference evidence="4 5" key="1">
    <citation type="submission" date="2020-02" db="EMBL/GenBank/DDBJ databases">
        <authorList>
            <person name="Ma Q."/>
            <person name="Huang Y."/>
            <person name="Song X."/>
            <person name="Pei D."/>
        </authorList>
    </citation>
    <scope>NUCLEOTIDE SEQUENCE [LARGE SCALE GENOMIC DNA]</scope>
    <source>
        <strain evidence="4">Sxm20200214</strain>
        <tissue evidence="4">Leaf</tissue>
    </source>
</reference>
<proteinExistence type="inferred from homology"/>
<evidence type="ECO:0000313" key="4">
    <source>
        <dbReference type="EMBL" id="KAG2297666.1"/>
    </source>
</evidence>
<gene>
    <name evidence="4" type="ORF">Bca52824_044335</name>
</gene>
<evidence type="ECO:0000256" key="2">
    <source>
        <dbReference type="SAM" id="MobiDB-lite"/>
    </source>
</evidence>
<dbReference type="Pfam" id="PF03763">
    <property type="entry name" value="Remorin_C"/>
    <property type="match status" value="1"/>
</dbReference>
<feature type="domain" description="Remorin C-terminal" evidence="3">
    <location>
        <begin position="7"/>
        <end position="102"/>
    </location>
</feature>
<comment type="caution">
    <text evidence="4">The sequence shown here is derived from an EMBL/GenBank/DDBJ whole genome shotgun (WGS) entry which is preliminary data.</text>
</comment>
<feature type="compositionally biased region" description="Basic and acidic residues" evidence="2">
    <location>
        <begin position="53"/>
        <end position="66"/>
    </location>
</feature>
<organism evidence="4 5">
    <name type="scientific">Brassica carinata</name>
    <name type="common">Ethiopian mustard</name>
    <name type="synonym">Abyssinian cabbage</name>
    <dbReference type="NCBI Taxonomy" id="52824"/>
    <lineage>
        <taxon>Eukaryota</taxon>
        <taxon>Viridiplantae</taxon>
        <taxon>Streptophyta</taxon>
        <taxon>Embryophyta</taxon>
        <taxon>Tracheophyta</taxon>
        <taxon>Spermatophyta</taxon>
        <taxon>Magnoliopsida</taxon>
        <taxon>eudicotyledons</taxon>
        <taxon>Gunneridae</taxon>
        <taxon>Pentapetalae</taxon>
        <taxon>rosids</taxon>
        <taxon>malvids</taxon>
        <taxon>Brassicales</taxon>
        <taxon>Brassicaceae</taxon>
        <taxon>Brassiceae</taxon>
        <taxon>Brassica</taxon>
    </lineage>
</organism>
<dbReference type="Proteomes" id="UP000886595">
    <property type="component" value="Unassembled WGS sequence"/>
</dbReference>
<accession>A0A8X7V2X1</accession>
<evidence type="ECO:0000259" key="3">
    <source>
        <dbReference type="Pfam" id="PF03763"/>
    </source>
</evidence>
<dbReference type="EMBL" id="JAAMPC010000009">
    <property type="protein sequence ID" value="KAG2297666.1"/>
    <property type="molecule type" value="Genomic_DNA"/>
</dbReference>
<keyword evidence="5" id="KW-1185">Reference proteome</keyword>
<evidence type="ECO:0000256" key="1">
    <source>
        <dbReference type="ARBA" id="ARBA00005711"/>
    </source>
</evidence>
<sequence length="161" mass="18499">MESGKAQLSVINAWKEQKITKVTNKTEKKLLEISAWEKKQTTKIESQLANTQRKMDSKKKEKAEKLRSKKAAVHAKAQEKKAWVQTDALKRSSMQKTKLLRFKPRDRFPTSHLAAASDIICINLCCRLSPITITYTCIVLRVFSYLLVLVMEQIIVQLSSY</sequence>
<dbReference type="PANTHER" id="PTHR31775:SF25">
    <property type="entry name" value="REMORIN C-TERMINAL DOMAIN-CONTAINING PROTEIN"/>
    <property type="match status" value="1"/>
</dbReference>
<dbReference type="AlphaFoldDB" id="A0A8X7V2X1"/>
<evidence type="ECO:0000313" key="5">
    <source>
        <dbReference type="Proteomes" id="UP000886595"/>
    </source>
</evidence>
<dbReference type="PANTHER" id="PTHR31775">
    <property type="entry name" value="OS02G0117200 PROTEIN"/>
    <property type="match status" value="1"/>
</dbReference>
<feature type="region of interest" description="Disordered" evidence="2">
    <location>
        <begin position="45"/>
        <end position="79"/>
    </location>
</feature>
<dbReference type="InterPro" id="IPR005516">
    <property type="entry name" value="Remorin_C"/>
</dbReference>